<keyword evidence="3" id="KW-0963">Cytoplasm</keyword>
<dbReference type="GO" id="GO:0005737">
    <property type="term" value="C:cytoplasm"/>
    <property type="evidence" value="ECO:0007669"/>
    <property type="project" value="UniProtKB-SubCell"/>
</dbReference>
<dbReference type="PIRSF" id="PIRSF000876">
    <property type="entry name" value="RR_chemtxs_CheB"/>
    <property type="match status" value="1"/>
</dbReference>
<dbReference type="InterPro" id="IPR011006">
    <property type="entry name" value="CheY-like_superfamily"/>
</dbReference>
<dbReference type="GO" id="GO:0008984">
    <property type="term" value="F:protein-glutamate methylesterase activity"/>
    <property type="evidence" value="ECO:0007669"/>
    <property type="project" value="UniProtKB-UniRule"/>
</dbReference>
<feature type="region of interest" description="Disordered" evidence="6">
    <location>
        <begin position="144"/>
        <end position="174"/>
    </location>
</feature>
<dbReference type="OrthoDB" id="9793421at2"/>
<dbReference type="InParanoid" id="E6W660"/>
<evidence type="ECO:0000256" key="3">
    <source>
        <dbReference type="HAMAP-Rule" id="MF_00099"/>
    </source>
</evidence>
<evidence type="ECO:0000256" key="1">
    <source>
        <dbReference type="ARBA" id="ARBA00022801"/>
    </source>
</evidence>
<evidence type="ECO:0000256" key="2">
    <source>
        <dbReference type="ARBA" id="ARBA00048267"/>
    </source>
</evidence>
<keyword evidence="1 3" id="KW-0378">Hydrolase</keyword>
<comment type="domain">
    <text evidence="3">Contains a C-terminal catalytic domain, and an N-terminal region which modulates catalytic activity.</text>
</comment>
<dbReference type="Proteomes" id="UP000002572">
    <property type="component" value="Chromosome"/>
</dbReference>
<feature type="compositionally biased region" description="Pro residues" evidence="6">
    <location>
        <begin position="155"/>
        <end position="169"/>
    </location>
</feature>
<evidence type="ECO:0000259" key="8">
    <source>
        <dbReference type="PROSITE" id="PS50122"/>
    </source>
</evidence>
<dbReference type="SUPFAM" id="SSF52738">
    <property type="entry name" value="Methylesterase CheB, C-terminal domain"/>
    <property type="match status" value="1"/>
</dbReference>
<dbReference type="CDD" id="cd16432">
    <property type="entry name" value="CheB_Rec"/>
    <property type="match status" value="1"/>
</dbReference>
<dbReference type="PANTHER" id="PTHR42872:SF3">
    <property type="entry name" value="PROTEIN-GLUTAMATE METHYLESTERASE_PROTEIN-GLUTAMINE GLUTAMINASE 1"/>
    <property type="match status" value="1"/>
</dbReference>
<gene>
    <name evidence="3" type="primary">cheB</name>
    <name evidence="9" type="ordered locus">Selin_1361</name>
</gene>
<dbReference type="GO" id="GO:0006935">
    <property type="term" value="P:chemotaxis"/>
    <property type="evidence" value="ECO:0007669"/>
    <property type="project" value="UniProtKB-UniRule"/>
</dbReference>
<evidence type="ECO:0000256" key="4">
    <source>
        <dbReference type="PROSITE-ProRule" id="PRU00050"/>
    </source>
</evidence>
<dbReference type="KEGG" id="din:Selin_1361"/>
<dbReference type="RefSeq" id="WP_013505977.1">
    <property type="nucleotide sequence ID" value="NC_014836.1"/>
</dbReference>
<dbReference type="Pfam" id="PF01339">
    <property type="entry name" value="CheB_methylest"/>
    <property type="match status" value="1"/>
</dbReference>
<keyword evidence="10" id="KW-1185">Reference proteome</keyword>
<dbReference type="PROSITE" id="PS50110">
    <property type="entry name" value="RESPONSE_REGULATORY"/>
    <property type="match status" value="1"/>
</dbReference>
<dbReference type="GO" id="GO:0050568">
    <property type="term" value="F:protein-glutamine glutaminase activity"/>
    <property type="evidence" value="ECO:0007669"/>
    <property type="project" value="UniProtKB-UniRule"/>
</dbReference>
<dbReference type="SUPFAM" id="SSF52172">
    <property type="entry name" value="CheY-like"/>
    <property type="match status" value="1"/>
</dbReference>
<dbReference type="STRING" id="653733.Selin_1361"/>
<accession>E6W660</accession>
<feature type="active site" evidence="3 4">
    <location>
        <position position="304"/>
    </location>
</feature>
<feature type="modified residue" description="4-aspartylphosphate" evidence="3 5">
    <location>
        <position position="56"/>
    </location>
</feature>
<dbReference type="Pfam" id="PF00072">
    <property type="entry name" value="Response_reg"/>
    <property type="match status" value="1"/>
</dbReference>
<feature type="active site" evidence="3 4">
    <location>
        <position position="212"/>
    </location>
</feature>
<comment type="subcellular location">
    <subcellularLocation>
        <location evidence="3">Cytoplasm</location>
    </subcellularLocation>
</comment>
<dbReference type="InterPro" id="IPR001789">
    <property type="entry name" value="Sig_transdc_resp-reg_receiver"/>
</dbReference>
<evidence type="ECO:0000313" key="9">
    <source>
        <dbReference type="EMBL" id="ADU66096.1"/>
    </source>
</evidence>
<dbReference type="eggNOG" id="COG2201">
    <property type="taxonomic scope" value="Bacteria"/>
</dbReference>
<dbReference type="EC" id="3.5.1.44" evidence="3"/>
<dbReference type="CDD" id="cd17541">
    <property type="entry name" value="REC_CheB-like"/>
    <property type="match status" value="1"/>
</dbReference>
<keyword evidence="3 4" id="KW-0145">Chemotaxis</keyword>
<dbReference type="SMART" id="SM00448">
    <property type="entry name" value="REC"/>
    <property type="match status" value="1"/>
</dbReference>
<dbReference type="HOGENOM" id="CLU_000445_51_0_0"/>
<comment type="similarity">
    <text evidence="3">Belongs to the CheB family.</text>
</comment>
<dbReference type="GO" id="GO:0000156">
    <property type="term" value="F:phosphorelay response regulator activity"/>
    <property type="evidence" value="ECO:0007669"/>
    <property type="project" value="InterPro"/>
</dbReference>
<sequence>MQQIRVLVVDDSAFMRKMLTTMMEKDPAIKVVGTAKNGQDALEQISALQPDLVTMDIEMPIMDGLTALEQIMERTPVPVIMVSSLTTEGAEATLKALDLGALDFIAKQTSFVSTDIVKIEKELIHKVKLFARKQPTQRFRIHRPLTEQRVSKRVPAPPPASVPQQPPRTTPRRAGKARIIAIGTSTGGPPALQAVLTRLPAATPVPIVIVQHMPPAFTGPLAKRLNSLCAIEVREAQHGDVLQPGLALLAPGAKHMTIKAGRIQLSDLPDNTLHKPSVDVMAQSVCQEFGASTLGVIMTGMGNDGLQAFRMLYEMGGSVIAQSAETCVVYGMPRAVVEHGVYTEIADLQDIAARIQTYW</sequence>
<feature type="domain" description="CheB-type methylesterase" evidence="8">
    <location>
        <begin position="167"/>
        <end position="359"/>
    </location>
</feature>
<dbReference type="AlphaFoldDB" id="E6W660"/>
<feature type="active site" evidence="3 4">
    <location>
        <position position="185"/>
    </location>
</feature>
<keyword evidence="3 5" id="KW-0597">Phosphoprotein</keyword>
<comment type="function">
    <text evidence="3">Involved in chemotaxis. Part of a chemotaxis signal transduction system that modulates chemotaxis in response to various stimuli. Catalyzes the demethylation of specific methylglutamate residues introduced into the chemoreceptors (methyl-accepting chemotaxis proteins or MCP) by CheR. Also mediates the irreversible deamidation of specific glutamine residues to glutamic acid.</text>
</comment>
<evidence type="ECO:0000256" key="6">
    <source>
        <dbReference type="SAM" id="MobiDB-lite"/>
    </source>
</evidence>
<dbReference type="InterPro" id="IPR008248">
    <property type="entry name" value="CheB-like"/>
</dbReference>
<comment type="catalytic activity">
    <reaction evidence="2 3">
        <text>[protein]-L-glutamate 5-O-methyl ester + H2O = L-glutamyl-[protein] + methanol + H(+)</text>
        <dbReference type="Rhea" id="RHEA:23236"/>
        <dbReference type="Rhea" id="RHEA-COMP:10208"/>
        <dbReference type="Rhea" id="RHEA-COMP:10311"/>
        <dbReference type="ChEBI" id="CHEBI:15377"/>
        <dbReference type="ChEBI" id="CHEBI:15378"/>
        <dbReference type="ChEBI" id="CHEBI:17790"/>
        <dbReference type="ChEBI" id="CHEBI:29973"/>
        <dbReference type="ChEBI" id="CHEBI:82795"/>
        <dbReference type="EC" id="3.1.1.61"/>
    </reaction>
</comment>
<comment type="catalytic activity">
    <reaction evidence="3">
        <text>L-glutaminyl-[protein] + H2O = L-glutamyl-[protein] + NH4(+)</text>
        <dbReference type="Rhea" id="RHEA:16441"/>
        <dbReference type="Rhea" id="RHEA-COMP:10207"/>
        <dbReference type="Rhea" id="RHEA-COMP:10208"/>
        <dbReference type="ChEBI" id="CHEBI:15377"/>
        <dbReference type="ChEBI" id="CHEBI:28938"/>
        <dbReference type="ChEBI" id="CHEBI:29973"/>
        <dbReference type="ChEBI" id="CHEBI:30011"/>
        <dbReference type="EC" id="3.5.1.44"/>
    </reaction>
</comment>
<comment type="PTM">
    <text evidence="3">Phosphorylated by CheA. Phosphorylation of the N-terminal regulatory domain activates the methylesterase activity.</text>
</comment>
<feature type="domain" description="Response regulatory" evidence="7">
    <location>
        <begin position="5"/>
        <end position="122"/>
    </location>
</feature>
<evidence type="ECO:0000259" key="7">
    <source>
        <dbReference type="PROSITE" id="PS50110"/>
    </source>
</evidence>
<organism evidence="9 10">
    <name type="scientific">Desulfurispirillum indicum (strain ATCC BAA-1389 / DSM 22839 / S5)</name>
    <dbReference type="NCBI Taxonomy" id="653733"/>
    <lineage>
        <taxon>Bacteria</taxon>
        <taxon>Pseudomonadati</taxon>
        <taxon>Chrysiogenota</taxon>
        <taxon>Chrysiogenia</taxon>
        <taxon>Chrysiogenales</taxon>
        <taxon>Chrysiogenaceae</taxon>
        <taxon>Desulfurispirillum</taxon>
    </lineage>
</organism>
<protein>
    <recommendedName>
        <fullName evidence="3">Protein-glutamate methylesterase/protein-glutamine glutaminase</fullName>
        <ecNumber evidence="3">3.1.1.61</ecNumber>
        <ecNumber evidence="3">3.5.1.44</ecNumber>
    </recommendedName>
</protein>
<dbReference type="PANTHER" id="PTHR42872">
    <property type="entry name" value="PROTEIN-GLUTAMATE METHYLESTERASE/PROTEIN-GLUTAMINE GLUTAMINASE"/>
    <property type="match status" value="1"/>
</dbReference>
<dbReference type="InterPro" id="IPR035909">
    <property type="entry name" value="CheB_C"/>
</dbReference>
<dbReference type="PROSITE" id="PS50122">
    <property type="entry name" value="CHEB"/>
    <property type="match status" value="1"/>
</dbReference>
<evidence type="ECO:0000313" key="10">
    <source>
        <dbReference type="Proteomes" id="UP000002572"/>
    </source>
</evidence>
<name>E6W660_DESIS</name>
<dbReference type="Gene3D" id="3.40.50.180">
    <property type="entry name" value="Methylesterase CheB, C-terminal domain"/>
    <property type="match status" value="1"/>
</dbReference>
<dbReference type="EMBL" id="CP002432">
    <property type="protein sequence ID" value="ADU66096.1"/>
    <property type="molecule type" value="Genomic_DNA"/>
</dbReference>
<dbReference type="HAMAP" id="MF_00099">
    <property type="entry name" value="CheB_chemtxs"/>
    <property type="match status" value="1"/>
</dbReference>
<proteinExistence type="inferred from homology"/>
<evidence type="ECO:0000256" key="5">
    <source>
        <dbReference type="PROSITE-ProRule" id="PRU00169"/>
    </source>
</evidence>
<dbReference type="Gene3D" id="3.40.50.2300">
    <property type="match status" value="1"/>
</dbReference>
<dbReference type="EC" id="3.1.1.61" evidence="3"/>
<reference evidence="9 10" key="1">
    <citation type="submission" date="2010-12" db="EMBL/GenBank/DDBJ databases">
        <title>Complete sequence of Desulfurispirillum indicum S5.</title>
        <authorList>
            <consortium name="US DOE Joint Genome Institute"/>
            <person name="Lucas S."/>
            <person name="Copeland A."/>
            <person name="Lapidus A."/>
            <person name="Cheng J.-F."/>
            <person name="Goodwin L."/>
            <person name="Pitluck S."/>
            <person name="Chertkov O."/>
            <person name="Held B."/>
            <person name="Detter J.C."/>
            <person name="Han C."/>
            <person name="Tapia R."/>
            <person name="Land M."/>
            <person name="Hauser L."/>
            <person name="Kyrpides N."/>
            <person name="Ivanova N."/>
            <person name="Mikhailova N."/>
            <person name="Haggblom M."/>
            <person name="Rauschenbach I."/>
            <person name="Bini E."/>
            <person name="Woyke T."/>
        </authorList>
    </citation>
    <scope>NUCLEOTIDE SEQUENCE [LARGE SCALE GENOMIC DNA]</scope>
    <source>
        <strain evidence="10">ATCC BAA-1389 / DSM 22839 / S5</strain>
    </source>
</reference>
<dbReference type="NCBIfam" id="NF009206">
    <property type="entry name" value="PRK12555.1"/>
    <property type="match status" value="1"/>
</dbReference>
<dbReference type="InterPro" id="IPR000673">
    <property type="entry name" value="Sig_transdc_resp-reg_Me-estase"/>
</dbReference>
<dbReference type="NCBIfam" id="NF001965">
    <property type="entry name" value="PRK00742.1"/>
    <property type="match status" value="1"/>
</dbReference>